<gene>
    <name evidence="5" type="ORF">HZH66_001726</name>
</gene>
<evidence type="ECO:0000259" key="4">
    <source>
        <dbReference type="PROSITE" id="PS50001"/>
    </source>
</evidence>
<dbReference type="SUPFAM" id="SSF55550">
    <property type="entry name" value="SH2 domain"/>
    <property type="match status" value="1"/>
</dbReference>
<dbReference type="PANTHER" id="PTHR14098">
    <property type="entry name" value="SH2 DOMAIN CONTAINING PROTEIN"/>
    <property type="match status" value="1"/>
</dbReference>
<accession>A0A834KLV9</accession>
<dbReference type="InterPro" id="IPR000980">
    <property type="entry name" value="SH2"/>
</dbReference>
<dbReference type="InterPro" id="IPR051751">
    <property type="entry name" value="Immunoreceptor_sig_adapters"/>
</dbReference>
<feature type="compositionally biased region" description="Polar residues" evidence="3">
    <location>
        <begin position="440"/>
        <end position="450"/>
    </location>
</feature>
<organism evidence="5 6">
    <name type="scientific">Vespula vulgaris</name>
    <name type="common">Yellow jacket</name>
    <name type="synonym">Wasp</name>
    <dbReference type="NCBI Taxonomy" id="7454"/>
    <lineage>
        <taxon>Eukaryota</taxon>
        <taxon>Metazoa</taxon>
        <taxon>Ecdysozoa</taxon>
        <taxon>Arthropoda</taxon>
        <taxon>Hexapoda</taxon>
        <taxon>Insecta</taxon>
        <taxon>Pterygota</taxon>
        <taxon>Neoptera</taxon>
        <taxon>Endopterygota</taxon>
        <taxon>Hymenoptera</taxon>
        <taxon>Apocrita</taxon>
        <taxon>Aculeata</taxon>
        <taxon>Vespoidea</taxon>
        <taxon>Vespidae</taxon>
        <taxon>Vespinae</taxon>
        <taxon>Vespula</taxon>
    </lineage>
</organism>
<dbReference type="EMBL" id="JACSEA010000002">
    <property type="protein sequence ID" value="KAF7407189.1"/>
    <property type="molecule type" value="Genomic_DNA"/>
</dbReference>
<feature type="region of interest" description="Disordered" evidence="3">
    <location>
        <begin position="244"/>
        <end position="297"/>
    </location>
</feature>
<feature type="compositionally biased region" description="Polar residues" evidence="3">
    <location>
        <begin position="389"/>
        <end position="402"/>
    </location>
</feature>
<dbReference type="Pfam" id="PF00017">
    <property type="entry name" value="SH2"/>
    <property type="match status" value="1"/>
</dbReference>
<feature type="region of interest" description="Disordered" evidence="3">
    <location>
        <begin position="90"/>
        <end position="110"/>
    </location>
</feature>
<dbReference type="GO" id="GO:0005737">
    <property type="term" value="C:cytoplasm"/>
    <property type="evidence" value="ECO:0007669"/>
    <property type="project" value="UniProtKB-ARBA"/>
</dbReference>
<name>A0A834KLV9_VESVU</name>
<dbReference type="Gene3D" id="1.10.150.50">
    <property type="entry name" value="Transcription Factor, Ets-1"/>
    <property type="match status" value="1"/>
</dbReference>
<feature type="compositionally biased region" description="Pro residues" evidence="3">
    <location>
        <begin position="404"/>
        <end position="419"/>
    </location>
</feature>
<dbReference type="InterPro" id="IPR013761">
    <property type="entry name" value="SAM/pointed_sf"/>
</dbReference>
<dbReference type="GO" id="GO:0007169">
    <property type="term" value="P:cell surface receptor protein tyrosine kinase signaling pathway"/>
    <property type="evidence" value="ECO:0007669"/>
    <property type="project" value="TreeGrafter"/>
</dbReference>
<evidence type="ECO:0000256" key="2">
    <source>
        <dbReference type="PROSITE-ProRule" id="PRU00191"/>
    </source>
</evidence>
<evidence type="ECO:0000313" key="6">
    <source>
        <dbReference type="Proteomes" id="UP000614350"/>
    </source>
</evidence>
<evidence type="ECO:0000256" key="1">
    <source>
        <dbReference type="ARBA" id="ARBA00022999"/>
    </source>
</evidence>
<dbReference type="AlphaFoldDB" id="A0A834KLV9"/>
<dbReference type="PANTHER" id="PTHR14098:SF14">
    <property type="entry name" value="SH2 DOMAIN-CONTAINING PROTEIN"/>
    <property type="match status" value="1"/>
</dbReference>
<feature type="compositionally biased region" description="Basic and acidic residues" evidence="3">
    <location>
        <begin position="90"/>
        <end position="101"/>
    </location>
</feature>
<dbReference type="GO" id="GO:0035556">
    <property type="term" value="P:intracellular signal transduction"/>
    <property type="evidence" value="ECO:0007669"/>
    <property type="project" value="TreeGrafter"/>
</dbReference>
<dbReference type="Proteomes" id="UP000614350">
    <property type="component" value="Unassembled WGS sequence"/>
</dbReference>
<feature type="compositionally biased region" description="Polar residues" evidence="3">
    <location>
        <begin position="344"/>
        <end position="360"/>
    </location>
</feature>
<dbReference type="PROSITE" id="PS50001">
    <property type="entry name" value="SH2"/>
    <property type="match status" value="1"/>
</dbReference>
<keyword evidence="1 2" id="KW-0727">SH2 domain</keyword>
<dbReference type="SMART" id="SM00252">
    <property type="entry name" value="SH2"/>
    <property type="match status" value="1"/>
</dbReference>
<dbReference type="SUPFAM" id="SSF47769">
    <property type="entry name" value="SAM/Pointed domain"/>
    <property type="match status" value="1"/>
</dbReference>
<comment type="caution">
    <text evidence="5">The sequence shown here is derived from an EMBL/GenBank/DDBJ whole genome shotgun (WGS) entry which is preliminary data.</text>
</comment>
<keyword evidence="6" id="KW-1185">Reference proteome</keyword>
<sequence length="582" mass="65913">MSKKLSRSDALENISTWSTNDVLCLLRKNGLEECCTAVSKRQIDGDELLHLTEGKLALWKSDLTRSLIWELRTLVEKIKKFPEKFIQEKSVETEQNEDHMSDTSSWDTDFEDEIPEDNPAFTDTRNIDVDQINSNYENDHTILKKTKNVNADAQVDDNTKRQDEETTYANFESTLDAKTVYANHQDNVTNLPPKNVSRLHGTIEKTLAEQLKEQLQLRNSKKPVLRPKPELISKRLANVSTIYKQPQKSFLHDESKTKTRPPNDVQRRMAVPPPPAPKKNVDQSFSKIGRNDKDASKPSISIRNLDLIANLPTRQDESEDEYEKFDEQIIEQNQKSIISRIDSKQSLTCGPQSSVESVYQPSSTTSCEEEEEPYEIYESITETPEDNDNYLSPIQKPPNSGNTLPPPLPIKLPSTPPPTLHRTKPNNANERSPDKKSATLPHSGSSTSLLSERATRPLPPPPDRLSYVDKPWFHNITREQAIALITEQGTYGNSQDGYFLLRPSTTNVNSPLALVLWCKDRVYNIPVRKRSDNRYALGSVKVNETSFSSVEEIVTCYMKEELVLYTGGVQTGSTKLTGTPLK</sequence>
<dbReference type="Gene3D" id="3.30.505.10">
    <property type="entry name" value="SH2 domain"/>
    <property type="match status" value="1"/>
</dbReference>
<evidence type="ECO:0000313" key="5">
    <source>
        <dbReference type="EMBL" id="KAF7407189.1"/>
    </source>
</evidence>
<reference evidence="5" key="1">
    <citation type="journal article" date="2020" name="G3 (Bethesda)">
        <title>High-Quality Assemblies for Three Invasive Social Wasps from the &lt;i&gt;Vespula&lt;/i&gt; Genus.</title>
        <authorList>
            <person name="Harrop T.W.R."/>
            <person name="Guhlin J."/>
            <person name="McLaughlin G.M."/>
            <person name="Permina E."/>
            <person name="Stockwell P."/>
            <person name="Gilligan J."/>
            <person name="Le Lec M.F."/>
            <person name="Gruber M.A.M."/>
            <person name="Quinn O."/>
            <person name="Lovegrove M."/>
            <person name="Duncan E.J."/>
            <person name="Remnant E.J."/>
            <person name="Van Eeckhoven J."/>
            <person name="Graham B."/>
            <person name="Knapp R.A."/>
            <person name="Langford K.W."/>
            <person name="Kronenberg Z."/>
            <person name="Press M.O."/>
            <person name="Eacker S.M."/>
            <person name="Wilson-Rankin E.E."/>
            <person name="Purcell J."/>
            <person name="Lester P.J."/>
            <person name="Dearden P.K."/>
        </authorList>
    </citation>
    <scope>NUCLEOTIDE SEQUENCE</scope>
    <source>
        <strain evidence="5">Marl-1</strain>
    </source>
</reference>
<feature type="region of interest" description="Disordered" evidence="3">
    <location>
        <begin position="343"/>
        <end position="464"/>
    </location>
</feature>
<proteinExistence type="predicted"/>
<feature type="domain" description="SH2" evidence="4">
    <location>
        <begin position="471"/>
        <end position="581"/>
    </location>
</feature>
<dbReference type="InterPro" id="IPR036860">
    <property type="entry name" value="SH2_dom_sf"/>
</dbReference>
<evidence type="ECO:0000256" key="3">
    <source>
        <dbReference type="SAM" id="MobiDB-lite"/>
    </source>
</evidence>
<protein>
    <recommendedName>
        <fullName evidence="4">SH2 domain-containing protein</fullName>
    </recommendedName>
</protein>